<proteinExistence type="predicted"/>
<dbReference type="InterPro" id="IPR044862">
    <property type="entry name" value="Pro_4_hyd_alph_FE2OG_OXY"/>
</dbReference>
<keyword evidence="9" id="KW-1185">Reference proteome</keyword>
<protein>
    <recommendedName>
        <fullName evidence="7">Fe2OG dioxygenase domain-containing protein</fullName>
    </recommendedName>
</protein>
<evidence type="ECO:0000256" key="5">
    <source>
        <dbReference type="ARBA" id="ARBA00023004"/>
    </source>
</evidence>
<dbReference type="PROSITE" id="PS51471">
    <property type="entry name" value="FE2OG_OXY"/>
    <property type="match status" value="1"/>
</dbReference>
<feature type="region of interest" description="Disordered" evidence="6">
    <location>
        <begin position="52"/>
        <end position="77"/>
    </location>
</feature>
<evidence type="ECO:0000256" key="4">
    <source>
        <dbReference type="ARBA" id="ARBA00023002"/>
    </source>
</evidence>
<evidence type="ECO:0000313" key="9">
    <source>
        <dbReference type="Proteomes" id="UP001642484"/>
    </source>
</evidence>
<dbReference type="Pfam" id="PF13640">
    <property type="entry name" value="2OG-FeII_Oxy_3"/>
    <property type="match status" value="1"/>
</dbReference>
<dbReference type="SUPFAM" id="SSF51197">
    <property type="entry name" value="Clavaminate synthase-like"/>
    <property type="match status" value="1"/>
</dbReference>
<organism evidence="8 9">
    <name type="scientific">Durusdinium trenchii</name>
    <dbReference type="NCBI Taxonomy" id="1381693"/>
    <lineage>
        <taxon>Eukaryota</taxon>
        <taxon>Sar</taxon>
        <taxon>Alveolata</taxon>
        <taxon>Dinophyceae</taxon>
        <taxon>Suessiales</taxon>
        <taxon>Symbiodiniaceae</taxon>
        <taxon>Durusdinium</taxon>
    </lineage>
</organism>
<evidence type="ECO:0000256" key="6">
    <source>
        <dbReference type="SAM" id="MobiDB-lite"/>
    </source>
</evidence>
<evidence type="ECO:0000256" key="2">
    <source>
        <dbReference type="ARBA" id="ARBA00022723"/>
    </source>
</evidence>
<keyword evidence="3" id="KW-0223">Dioxygenase</keyword>
<keyword evidence="4" id="KW-0560">Oxidoreductase</keyword>
<accession>A0ABP0SQN5</accession>
<comment type="caution">
    <text evidence="8">The sequence shown here is derived from an EMBL/GenBank/DDBJ whole genome shotgun (WGS) entry which is preliminary data.</text>
</comment>
<dbReference type="InterPro" id="IPR006620">
    <property type="entry name" value="Pro_4_hyd_alph"/>
</dbReference>
<keyword evidence="2" id="KW-0479">Metal-binding</keyword>
<evidence type="ECO:0000256" key="3">
    <source>
        <dbReference type="ARBA" id="ARBA00022964"/>
    </source>
</evidence>
<keyword evidence="5" id="KW-0408">Iron</keyword>
<name>A0ABP0SQN5_9DINO</name>
<dbReference type="Proteomes" id="UP001642484">
    <property type="component" value="Unassembled WGS sequence"/>
</dbReference>
<sequence>MTIEPRRRLRTKMAPPPSYVRKSLFKIKEKAADYIVLEKALDSHELEELHKLLKRKRPQPAKMKNEGAGESDDERKARYADRDSSISWFKAEVECPLVYQRLLCLVREANTHWPIIKVCKTGELECTYEEVQYSVYGPGQHFNAWHQDAFVKGNDPEDARQMTVVLMLSKQSEYTGGSFQAKVKGPSGKKVTRAISFDAGDALIFPSKRLMHRVSVVKTGLRKTLVFWAWENASCRFYTDSKR</sequence>
<comment type="cofactor">
    <cofactor evidence="1">
        <name>L-ascorbate</name>
        <dbReference type="ChEBI" id="CHEBI:38290"/>
    </cofactor>
</comment>
<dbReference type="EMBL" id="CAXAMN010028027">
    <property type="protein sequence ID" value="CAK9114603.1"/>
    <property type="molecule type" value="Genomic_DNA"/>
</dbReference>
<feature type="compositionally biased region" description="Basic and acidic residues" evidence="6">
    <location>
        <begin position="63"/>
        <end position="77"/>
    </location>
</feature>
<feature type="domain" description="Fe2OG dioxygenase" evidence="7">
    <location>
        <begin position="127"/>
        <end position="231"/>
    </location>
</feature>
<evidence type="ECO:0000256" key="1">
    <source>
        <dbReference type="ARBA" id="ARBA00001961"/>
    </source>
</evidence>
<evidence type="ECO:0000313" key="8">
    <source>
        <dbReference type="EMBL" id="CAK9114603.1"/>
    </source>
</evidence>
<dbReference type="InterPro" id="IPR005123">
    <property type="entry name" value="Oxoglu/Fe-dep_dioxygenase_dom"/>
</dbReference>
<dbReference type="Gene3D" id="2.60.120.620">
    <property type="entry name" value="q2cbj1_9rhob like domain"/>
    <property type="match status" value="1"/>
</dbReference>
<reference evidence="8 9" key="1">
    <citation type="submission" date="2024-02" db="EMBL/GenBank/DDBJ databases">
        <authorList>
            <person name="Chen Y."/>
            <person name="Shah S."/>
            <person name="Dougan E. K."/>
            <person name="Thang M."/>
            <person name="Chan C."/>
        </authorList>
    </citation>
    <scope>NUCLEOTIDE SEQUENCE [LARGE SCALE GENOMIC DNA]</scope>
</reference>
<evidence type="ECO:0000259" key="7">
    <source>
        <dbReference type="PROSITE" id="PS51471"/>
    </source>
</evidence>
<dbReference type="SMART" id="SM00702">
    <property type="entry name" value="P4Hc"/>
    <property type="match status" value="1"/>
</dbReference>
<gene>
    <name evidence="8" type="ORF">CCMP2556_LOCUS52987</name>
</gene>